<dbReference type="PROSITE" id="PS50977">
    <property type="entry name" value="HTH_TETR_2"/>
    <property type="match status" value="1"/>
</dbReference>
<dbReference type="Proteomes" id="UP000635565">
    <property type="component" value="Unassembled WGS sequence"/>
</dbReference>
<sequence>MSTRENLITAAKELLWERGYEAMSPRAVQERSGAGQGSFYHHFAGKAELATTALNEVADEMRETFNAALHSDKPSLERVRDYLKQPREALRGCRLGRMAQEEVLSQEGLRHPISSYFLYTQQEIAAALKQAQNEGSLSESIDTTNIATMLVAVVQGGYVLARALQDPQQMDQAIDGALTLLDTIERR</sequence>
<dbReference type="InterPro" id="IPR036271">
    <property type="entry name" value="Tet_transcr_reg_TetR-rel_C_sf"/>
</dbReference>
<evidence type="ECO:0000313" key="7">
    <source>
        <dbReference type="Proteomes" id="UP000635565"/>
    </source>
</evidence>
<dbReference type="SUPFAM" id="SSF46689">
    <property type="entry name" value="Homeodomain-like"/>
    <property type="match status" value="1"/>
</dbReference>
<evidence type="ECO:0000256" key="3">
    <source>
        <dbReference type="ARBA" id="ARBA00023163"/>
    </source>
</evidence>
<dbReference type="EMBL" id="BNJJ01000003">
    <property type="protein sequence ID" value="GHO83114.1"/>
    <property type="molecule type" value="Genomic_DNA"/>
</dbReference>
<accession>A0ABQ3VAR7</accession>
<dbReference type="PANTHER" id="PTHR47506">
    <property type="entry name" value="TRANSCRIPTIONAL REGULATORY PROTEIN"/>
    <property type="match status" value="1"/>
</dbReference>
<evidence type="ECO:0000256" key="4">
    <source>
        <dbReference type="PROSITE-ProRule" id="PRU00335"/>
    </source>
</evidence>
<dbReference type="PRINTS" id="PR00455">
    <property type="entry name" value="HTHTETR"/>
</dbReference>
<feature type="domain" description="HTH tetR-type" evidence="5">
    <location>
        <begin position="1"/>
        <end position="61"/>
    </location>
</feature>
<evidence type="ECO:0000313" key="6">
    <source>
        <dbReference type="EMBL" id="GHO83114.1"/>
    </source>
</evidence>
<dbReference type="RefSeq" id="WP_201360762.1">
    <property type="nucleotide sequence ID" value="NZ_BNJJ01000003.1"/>
</dbReference>
<dbReference type="Pfam" id="PF16925">
    <property type="entry name" value="TetR_C_13"/>
    <property type="match status" value="1"/>
</dbReference>
<dbReference type="Gene3D" id="1.10.357.10">
    <property type="entry name" value="Tetracycline Repressor, domain 2"/>
    <property type="match status" value="1"/>
</dbReference>
<protein>
    <submittedName>
        <fullName evidence="6">TetR family transcriptional regulator</fullName>
    </submittedName>
</protein>
<evidence type="ECO:0000259" key="5">
    <source>
        <dbReference type="PROSITE" id="PS50977"/>
    </source>
</evidence>
<keyword evidence="2 4" id="KW-0238">DNA-binding</keyword>
<keyword evidence="7" id="KW-1185">Reference proteome</keyword>
<dbReference type="InterPro" id="IPR011075">
    <property type="entry name" value="TetR_C"/>
</dbReference>
<gene>
    <name evidence="6" type="ORF">KSZ_11200</name>
</gene>
<dbReference type="SUPFAM" id="SSF48498">
    <property type="entry name" value="Tetracyclin repressor-like, C-terminal domain"/>
    <property type="match status" value="1"/>
</dbReference>
<keyword evidence="3" id="KW-0804">Transcription</keyword>
<reference evidence="6 7" key="1">
    <citation type="journal article" date="2021" name="Int. J. Syst. Evol. Microbiol.">
        <title>Reticulibacter mediterranei gen. nov., sp. nov., within the new family Reticulibacteraceae fam. nov., and Ktedonospora formicarum gen. nov., sp. nov., Ktedonobacter robiniae sp. nov., Dictyobacter formicarum sp. nov. and Dictyobacter arantiisoli sp. nov., belonging to the class Ktedonobacteria.</title>
        <authorList>
            <person name="Yabe S."/>
            <person name="Zheng Y."/>
            <person name="Wang C.M."/>
            <person name="Sakai Y."/>
            <person name="Abe K."/>
            <person name="Yokota A."/>
            <person name="Donadio S."/>
            <person name="Cavaletti L."/>
            <person name="Monciardini P."/>
        </authorList>
    </citation>
    <scope>NUCLEOTIDE SEQUENCE [LARGE SCALE GENOMIC DNA]</scope>
    <source>
        <strain evidence="6 7">SOSP1-9</strain>
    </source>
</reference>
<dbReference type="InterPro" id="IPR001647">
    <property type="entry name" value="HTH_TetR"/>
</dbReference>
<organism evidence="6 7">
    <name type="scientific">Dictyobacter formicarum</name>
    <dbReference type="NCBI Taxonomy" id="2778368"/>
    <lineage>
        <taxon>Bacteria</taxon>
        <taxon>Bacillati</taxon>
        <taxon>Chloroflexota</taxon>
        <taxon>Ktedonobacteria</taxon>
        <taxon>Ktedonobacterales</taxon>
        <taxon>Dictyobacteraceae</taxon>
        <taxon>Dictyobacter</taxon>
    </lineage>
</organism>
<dbReference type="PANTHER" id="PTHR47506:SF3">
    <property type="entry name" value="HTH-TYPE TRANSCRIPTIONAL REGULATOR LMRA"/>
    <property type="match status" value="1"/>
</dbReference>
<evidence type="ECO:0000256" key="2">
    <source>
        <dbReference type="ARBA" id="ARBA00023125"/>
    </source>
</evidence>
<comment type="caution">
    <text evidence="6">The sequence shown here is derived from an EMBL/GenBank/DDBJ whole genome shotgun (WGS) entry which is preliminary data.</text>
</comment>
<dbReference type="InterPro" id="IPR009057">
    <property type="entry name" value="Homeodomain-like_sf"/>
</dbReference>
<proteinExistence type="predicted"/>
<feature type="DNA-binding region" description="H-T-H motif" evidence="4">
    <location>
        <begin position="24"/>
        <end position="43"/>
    </location>
</feature>
<keyword evidence="1" id="KW-0805">Transcription regulation</keyword>
<evidence type="ECO:0000256" key="1">
    <source>
        <dbReference type="ARBA" id="ARBA00023015"/>
    </source>
</evidence>
<dbReference type="Pfam" id="PF00440">
    <property type="entry name" value="TetR_N"/>
    <property type="match status" value="1"/>
</dbReference>
<name>A0ABQ3VAR7_9CHLR</name>